<feature type="transmembrane region" description="Helical" evidence="6">
    <location>
        <begin position="182"/>
        <end position="201"/>
    </location>
</feature>
<evidence type="ECO:0000313" key="8">
    <source>
        <dbReference type="EMBL" id="MBB4949314.1"/>
    </source>
</evidence>
<feature type="transmembrane region" description="Helical" evidence="6">
    <location>
        <begin position="316"/>
        <end position="336"/>
    </location>
</feature>
<keyword evidence="9" id="KW-1185">Reference proteome</keyword>
<dbReference type="EMBL" id="JACHJR010000001">
    <property type="protein sequence ID" value="MBB4949314.1"/>
    <property type="molecule type" value="Genomic_DNA"/>
</dbReference>
<keyword evidence="3 6" id="KW-1133">Transmembrane helix</keyword>
<dbReference type="PRINTS" id="PR01036">
    <property type="entry name" value="TCRTETB"/>
</dbReference>
<dbReference type="Pfam" id="PF07690">
    <property type="entry name" value="MFS_1"/>
    <property type="match status" value="2"/>
</dbReference>
<evidence type="ECO:0000256" key="6">
    <source>
        <dbReference type="SAM" id="Phobius"/>
    </source>
</evidence>
<proteinExistence type="predicted"/>
<dbReference type="PANTHER" id="PTHR42718">
    <property type="entry name" value="MAJOR FACILITATOR SUPERFAMILY MULTIDRUG TRANSPORTER MFSC"/>
    <property type="match status" value="1"/>
</dbReference>
<feature type="transmembrane region" description="Helical" evidence="6">
    <location>
        <begin position="57"/>
        <end position="77"/>
    </location>
</feature>
<feature type="transmembrane region" description="Helical" evidence="6">
    <location>
        <begin position="448"/>
        <end position="470"/>
    </location>
</feature>
<evidence type="ECO:0000259" key="7">
    <source>
        <dbReference type="PROSITE" id="PS50850"/>
    </source>
</evidence>
<feature type="transmembrane region" description="Helical" evidence="6">
    <location>
        <begin position="281"/>
        <end position="304"/>
    </location>
</feature>
<dbReference type="PANTHER" id="PTHR42718:SF39">
    <property type="entry name" value="ACTINORHODIN TRANSPORTER-RELATED"/>
    <property type="match status" value="1"/>
</dbReference>
<feature type="transmembrane region" description="Helical" evidence="6">
    <location>
        <begin position="23"/>
        <end position="45"/>
    </location>
</feature>
<evidence type="ECO:0000313" key="9">
    <source>
        <dbReference type="Proteomes" id="UP000573327"/>
    </source>
</evidence>
<comment type="caution">
    <text evidence="8">The sequence shown here is derived from an EMBL/GenBank/DDBJ whole genome shotgun (WGS) entry which is preliminary data.</text>
</comment>
<reference evidence="8 9" key="1">
    <citation type="submission" date="2020-08" db="EMBL/GenBank/DDBJ databases">
        <title>Sequencing the genomes of 1000 actinobacteria strains.</title>
        <authorList>
            <person name="Klenk H.-P."/>
        </authorList>
    </citation>
    <scope>NUCLEOTIDE SEQUENCE [LARGE SCALE GENOMIC DNA]</scope>
    <source>
        <strain evidence="8 9">DSM 44786</strain>
    </source>
</reference>
<name>A0A7W7SF53_9ACTN</name>
<dbReference type="CDD" id="cd17321">
    <property type="entry name" value="MFS_MMR_MDR_like"/>
    <property type="match status" value="1"/>
</dbReference>
<evidence type="ECO:0000256" key="2">
    <source>
        <dbReference type="ARBA" id="ARBA00022692"/>
    </source>
</evidence>
<keyword evidence="2 6" id="KW-0812">Transmembrane</keyword>
<comment type="subcellular location">
    <subcellularLocation>
        <location evidence="1">Cell membrane</location>
        <topology evidence="1">Multi-pass membrane protein</topology>
    </subcellularLocation>
</comment>
<feature type="transmembrane region" description="Helical" evidence="6">
    <location>
        <begin position="348"/>
        <end position="367"/>
    </location>
</feature>
<dbReference type="GO" id="GO:0005886">
    <property type="term" value="C:plasma membrane"/>
    <property type="evidence" value="ECO:0007669"/>
    <property type="project" value="UniProtKB-SubCell"/>
</dbReference>
<organism evidence="8 9">
    <name type="scientific">Kitasatospora gansuensis</name>
    <dbReference type="NCBI Taxonomy" id="258050"/>
    <lineage>
        <taxon>Bacteria</taxon>
        <taxon>Bacillati</taxon>
        <taxon>Actinomycetota</taxon>
        <taxon>Actinomycetes</taxon>
        <taxon>Kitasatosporales</taxon>
        <taxon>Streptomycetaceae</taxon>
        <taxon>Kitasatospora</taxon>
    </lineage>
</organism>
<gene>
    <name evidence="8" type="ORF">F4556_004849</name>
</gene>
<dbReference type="PROSITE" id="PS50850">
    <property type="entry name" value="MFS"/>
    <property type="match status" value="1"/>
</dbReference>
<dbReference type="AlphaFoldDB" id="A0A7W7SF53"/>
<dbReference type="GO" id="GO:0046677">
    <property type="term" value="P:response to antibiotic"/>
    <property type="evidence" value="ECO:0007669"/>
    <property type="project" value="UniProtKB-KW"/>
</dbReference>
<sequence>MTDLQTPPVVAAPTPAPTRSGPLLALVLLGQFMALLDVSIVNVAVPGIRTGLGASGAALQLVVAGYTIAYAVLLITGARLGARHGYSRLFRIGLAAFTAASLACGLAPGTGWLIGFRVLQGAGAALMVPQVMSLIQRTFTGAARVRALGLYSAVLAGGMAVGQVLGGVLVSADLFGTGWRPVFLVNVPIGVLLLIASRRLLPVLPGDHGRRFDLVGLVVLAAALGLLVVPLVLGHELGWPVWGWVMLAGSAVLFGVFAVVERRIAARGGQPLVPGRVLRAPGLLPAAGAVFLIMAAFAGFLFAFALHQQAALGYSALRAGLLSAPPALGFGLSSLYWQRLPARLHRPLPPLALATTAGAYLLFGVLVSDGADLGLGAELALAVGGLAVGCAYSPLFAAALGRIDPADAADGSGVLVTVIQLGQVVGVALLGTLFLGRAALPAPPAESGRALLVTVVAVAAAFVLATGFALRTRRATAAGRD</sequence>
<dbReference type="Gene3D" id="1.20.1720.10">
    <property type="entry name" value="Multidrug resistance protein D"/>
    <property type="match status" value="1"/>
</dbReference>
<feature type="domain" description="Major facilitator superfamily (MFS) profile" evidence="7">
    <location>
        <begin position="23"/>
        <end position="473"/>
    </location>
</feature>
<evidence type="ECO:0000256" key="1">
    <source>
        <dbReference type="ARBA" id="ARBA00004651"/>
    </source>
</evidence>
<accession>A0A7W7SF53</accession>
<feature type="transmembrane region" description="Helical" evidence="6">
    <location>
        <begin position="147"/>
        <end position="170"/>
    </location>
</feature>
<dbReference type="InterPro" id="IPR020846">
    <property type="entry name" value="MFS_dom"/>
</dbReference>
<evidence type="ECO:0000256" key="4">
    <source>
        <dbReference type="ARBA" id="ARBA00023136"/>
    </source>
</evidence>
<dbReference type="InterPro" id="IPR011701">
    <property type="entry name" value="MFS"/>
</dbReference>
<protein>
    <submittedName>
        <fullName evidence="8">MFS family permease</fullName>
    </submittedName>
</protein>
<feature type="transmembrane region" description="Helical" evidence="6">
    <location>
        <begin position="379"/>
        <end position="401"/>
    </location>
</feature>
<feature type="transmembrane region" description="Helical" evidence="6">
    <location>
        <begin position="413"/>
        <end position="436"/>
    </location>
</feature>
<feature type="transmembrane region" description="Helical" evidence="6">
    <location>
        <begin position="239"/>
        <end position="260"/>
    </location>
</feature>
<keyword evidence="4 6" id="KW-0472">Membrane</keyword>
<evidence type="ECO:0000256" key="5">
    <source>
        <dbReference type="ARBA" id="ARBA00023251"/>
    </source>
</evidence>
<dbReference type="SUPFAM" id="SSF103473">
    <property type="entry name" value="MFS general substrate transporter"/>
    <property type="match status" value="2"/>
</dbReference>
<dbReference type="InterPro" id="IPR036259">
    <property type="entry name" value="MFS_trans_sf"/>
</dbReference>
<feature type="transmembrane region" description="Helical" evidence="6">
    <location>
        <begin position="89"/>
        <end position="108"/>
    </location>
</feature>
<feature type="transmembrane region" description="Helical" evidence="6">
    <location>
        <begin position="213"/>
        <end position="233"/>
    </location>
</feature>
<dbReference type="Gene3D" id="1.20.1250.20">
    <property type="entry name" value="MFS general substrate transporter like domains"/>
    <property type="match status" value="1"/>
</dbReference>
<keyword evidence="5" id="KW-0046">Antibiotic resistance</keyword>
<dbReference type="Proteomes" id="UP000573327">
    <property type="component" value="Unassembled WGS sequence"/>
</dbReference>
<dbReference type="RefSeq" id="WP_184919560.1">
    <property type="nucleotide sequence ID" value="NZ_JACHJR010000001.1"/>
</dbReference>
<dbReference type="GO" id="GO:0022857">
    <property type="term" value="F:transmembrane transporter activity"/>
    <property type="evidence" value="ECO:0007669"/>
    <property type="project" value="InterPro"/>
</dbReference>
<evidence type="ECO:0000256" key="3">
    <source>
        <dbReference type="ARBA" id="ARBA00022989"/>
    </source>
</evidence>